<keyword evidence="4" id="KW-0032">Aminotransferase</keyword>
<comment type="similarity">
    <text evidence="3">Belongs to the class-III pyridoxal-phosphate-dependent aminotransferase family.</text>
</comment>
<gene>
    <name evidence="4" type="ORF">LHA35_17410</name>
</gene>
<dbReference type="Proteomes" id="UP001139311">
    <property type="component" value="Unassembled WGS sequence"/>
</dbReference>
<evidence type="ECO:0000313" key="4">
    <source>
        <dbReference type="EMBL" id="MCB4823511.1"/>
    </source>
</evidence>
<protein>
    <submittedName>
        <fullName evidence="4">Aminotransferase class III-fold pyridoxal phosphate-dependent enzyme</fullName>
    </submittedName>
</protein>
<dbReference type="CDD" id="cd00610">
    <property type="entry name" value="OAT_like"/>
    <property type="match status" value="1"/>
</dbReference>
<accession>A0A9X1L8W0</accession>
<keyword evidence="4" id="KW-0808">Transferase</keyword>
<evidence type="ECO:0000256" key="3">
    <source>
        <dbReference type="RuleBase" id="RU003560"/>
    </source>
</evidence>
<evidence type="ECO:0000256" key="2">
    <source>
        <dbReference type="ARBA" id="ARBA00022898"/>
    </source>
</evidence>
<dbReference type="RefSeq" id="WP_226610326.1">
    <property type="nucleotide sequence ID" value="NZ_JAJAQI010000027.1"/>
</dbReference>
<evidence type="ECO:0000313" key="5">
    <source>
        <dbReference type="Proteomes" id="UP001139311"/>
    </source>
</evidence>
<dbReference type="Gene3D" id="3.90.1150.10">
    <property type="entry name" value="Aspartate Aminotransferase, domain 1"/>
    <property type="match status" value="1"/>
</dbReference>
<dbReference type="PANTHER" id="PTHR43713">
    <property type="entry name" value="GLUTAMATE-1-SEMIALDEHYDE 2,1-AMINOMUTASE"/>
    <property type="match status" value="1"/>
</dbReference>
<reference evidence="4" key="1">
    <citation type="submission" date="2021-10" db="EMBL/GenBank/DDBJ databases">
        <title>Roseicella aerolatum sp. nov., isolated from aerosols of e-waste dismantling site.</title>
        <authorList>
            <person name="Qin T."/>
        </authorList>
    </citation>
    <scope>NUCLEOTIDE SEQUENCE</scope>
    <source>
        <strain evidence="4">GB24</strain>
    </source>
</reference>
<dbReference type="AlphaFoldDB" id="A0A9X1L8W0"/>
<proteinExistence type="inferred from homology"/>
<dbReference type="GO" id="GO:0030170">
    <property type="term" value="F:pyridoxal phosphate binding"/>
    <property type="evidence" value="ECO:0007669"/>
    <property type="project" value="InterPro"/>
</dbReference>
<dbReference type="InterPro" id="IPR015422">
    <property type="entry name" value="PyrdxlP-dep_Trfase_small"/>
</dbReference>
<dbReference type="PANTHER" id="PTHR43713:SF3">
    <property type="entry name" value="GLUTAMATE-1-SEMIALDEHYDE 2,1-AMINOMUTASE 1, CHLOROPLASTIC-RELATED"/>
    <property type="match status" value="1"/>
</dbReference>
<dbReference type="GO" id="GO:0008483">
    <property type="term" value="F:transaminase activity"/>
    <property type="evidence" value="ECO:0007669"/>
    <property type="project" value="UniProtKB-KW"/>
</dbReference>
<dbReference type="Gene3D" id="3.40.640.10">
    <property type="entry name" value="Type I PLP-dependent aspartate aminotransferase-like (Major domain)"/>
    <property type="match status" value="1"/>
</dbReference>
<organism evidence="4 5">
    <name type="scientific">Roseicella aerolata</name>
    <dbReference type="NCBI Taxonomy" id="2883479"/>
    <lineage>
        <taxon>Bacteria</taxon>
        <taxon>Pseudomonadati</taxon>
        <taxon>Pseudomonadota</taxon>
        <taxon>Alphaproteobacteria</taxon>
        <taxon>Acetobacterales</taxon>
        <taxon>Roseomonadaceae</taxon>
        <taxon>Roseicella</taxon>
    </lineage>
</organism>
<evidence type="ECO:0000256" key="1">
    <source>
        <dbReference type="ARBA" id="ARBA00001933"/>
    </source>
</evidence>
<dbReference type="InterPro" id="IPR015421">
    <property type="entry name" value="PyrdxlP-dep_Trfase_major"/>
</dbReference>
<keyword evidence="2 3" id="KW-0663">Pyridoxal phosphate</keyword>
<name>A0A9X1L8W0_9PROT</name>
<dbReference type="Pfam" id="PF00202">
    <property type="entry name" value="Aminotran_3"/>
    <property type="match status" value="1"/>
</dbReference>
<dbReference type="InterPro" id="IPR015424">
    <property type="entry name" value="PyrdxlP-dep_Trfase"/>
</dbReference>
<comment type="caution">
    <text evidence="4">The sequence shown here is derived from an EMBL/GenBank/DDBJ whole genome shotgun (WGS) entry which is preliminary data.</text>
</comment>
<dbReference type="InterPro" id="IPR005814">
    <property type="entry name" value="Aminotrans_3"/>
</dbReference>
<dbReference type="SUPFAM" id="SSF53383">
    <property type="entry name" value="PLP-dependent transferases"/>
    <property type="match status" value="1"/>
</dbReference>
<comment type="cofactor">
    <cofactor evidence="1">
        <name>pyridoxal 5'-phosphate</name>
        <dbReference type="ChEBI" id="CHEBI:597326"/>
    </cofactor>
</comment>
<sequence>MSPLDEPALRRNSDLDTALAEAHEAYAAKRPRSAAIHARAREVMPGGNTRTVLFYTPFPTAMVRGEGCRLWDADGNEYLDLLGEYSAGLFGHSETRILDAVKAALDAGINLAAVGEKESQLARLIVGRFPSIEMVRFTNSGTEANLMALAAARGFTGRVKTLVMRGGYHGGVLTFATEKSAVNVPIPIAFTDYNDPAAATRDILAEGEQLAAVLVEPMLGSGGCIPGSVEFLQALREATRRTGAVLIFDEVMTSRHGPGGLQQMTGVTPDLTTLGKYMAGGMSFGAFGGRADIMAVFDGHRPGALPHAGTFNNNVWSMAAGCVAMGEIFDTAAAEALYARGERLREGLNAACARAGVPMHFTGRGSMLNVHFREGPVTAPYKASPAEDKLRELFFFDMLATGIYLARRGMAALSLPVAEADCTRYLAAVEEFIAARRPLLAGEAVRG</sequence>
<keyword evidence="5" id="KW-1185">Reference proteome</keyword>
<dbReference type="EMBL" id="JAJAQI010000027">
    <property type="protein sequence ID" value="MCB4823511.1"/>
    <property type="molecule type" value="Genomic_DNA"/>
</dbReference>